<dbReference type="EMBL" id="CP063849">
    <property type="protein sequence ID" value="QOY89158.1"/>
    <property type="molecule type" value="Genomic_DNA"/>
</dbReference>
<keyword evidence="2" id="KW-0732">Signal</keyword>
<dbReference type="NCBIfam" id="TIGR03436">
    <property type="entry name" value="acidobact_VWFA"/>
    <property type="match status" value="1"/>
</dbReference>
<evidence type="ECO:0000256" key="2">
    <source>
        <dbReference type="SAM" id="SignalP"/>
    </source>
</evidence>
<feature type="signal peptide" evidence="2">
    <location>
        <begin position="1"/>
        <end position="21"/>
    </location>
</feature>
<dbReference type="Pfam" id="PF13519">
    <property type="entry name" value="VWA_2"/>
    <property type="match status" value="1"/>
</dbReference>
<reference evidence="4 5" key="1">
    <citation type="submission" date="2020-10" db="EMBL/GenBank/DDBJ databases">
        <title>Complete genome sequence of Paludibaculum fermentans P105T, a facultatively anaerobic acidobacterium capable of dissimilatory Fe(III) reduction.</title>
        <authorList>
            <person name="Dedysh S.N."/>
            <person name="Beletsky A.V."/>
            <person name="Kulichevskaya I.S."/>
            <person name="Mardanov A.V."/>
            <person name="Ravin N.V."/>
        </authorList>
    </citation>
    <scope>NUCLEOTIDE SEQUENCE [LARGE SCALE GENOMIC DNA]</scope>
    <source>
        <strain evidence="4 5">P105</strain>
    </source>
</reference>
<feature type="chain" id="PRO_5032469423" evidence="2">
    <location>
        <begin position="22"/>
        <end position="391"/>
    </location>
</feature>
<feature type="compositionally biased region" description="Basic and acidic residues" evidence="1">
    <location>
        <begin position="47"/>
        <end position="61"/>
    </location>
</feature>
<dbReference type="KEGG" id="pfer:IRI77_04145"/>
<gene>
    <name evidence="4" type="ORF">IRI77_04145</name>
</gene>
<evidence type="ECO:0000259" key="3">
    <source>
        <dbReference type="SMART" id="SM00327"/>
    </source>
</evidence>
<proteinExistence type="predicted"/>
<evidence type="ECO:0000313" key="5">
    <source>
        <dbReference type="Proteomes" id="UP000593892"/>
    </source>
</evidence>
<dbReference type="InterPro" id="IPR036465">
    <property type="entry name" value="vWFA_dom_sf"/>
</dbReference>
<protein>
    <submittedName>
        <fullName evidence="4">VWA domain-containing protein</fullName>
    </submittedName>
</protein>
<sequence>MMRIVLLIATICLLPMLPAQTQTRIMPGTPAPKPPDQKRVAPGTPAPKDEGQKPDAQKADEGDTVFRTQVQVVLVPTTVTDKKGNTVNGLKPQDFVLLDNEKAQQISRDVTFLPLSMVVCIQRSSNVDMVLPKIKQMGNVMHDLLIGQDGEAAVIGFDHRVEVLQDFTNDAEKINAAVEKLKPGSRTSRLNDSIQEAAHMLRSKKDRRKTILLVSETMDRSSEAKVKEVATELQLYNIDVFTLNISRIITRFGEKPGVPRPNPFPPGSRPMPGIVSNDPTTQSQVFGAPGYGVDFVPVIEEIFTATKAIFIKNPAEVYTQFTGGREYSFMSQKDLENAIAAIGSEIRAQYILSYSPNNKIEGGFHKIQVTVNRPGLKVRTRPGYWMAGVPN</sequence>
<evidence type="ECO:0000256" key="1">
    <source>
        <dbReference type="SAM" id="MobiDB-lite"/>
    </source>
</evidence>
<dbReference type="CDD" id="cd00198">
    <property type="entry name" value="vWFA"/>
    <property type="match status" value="1"/>
</dbReference>
<keyword evidence="5" id="KW-1185">Reference proteome</keyword>
<dbReference type="RefSeq" id="WP_194450820.1">
    <property type="nucleotide sequence ID" value="NZ_CP063849.1"/>
</dbReference>
<dbReference type="SUPFAM" id="SSF53300">
    <property type="entry name" value="vWA-like"/>
    <property type="match status" value="1"/>
</dbReference>
<dbReference type="Gene3D" id="3.40.50.410">
    <property type="entry name" value="von Willebrand factor, type A domain"/>
    <property type="match status" value="1"/>
</dbReference>
<accession>A0A7S7NSZ2</accession>
<dbReference type="AlphaFoldDB" id="A0A7S7NSZ2"/>
<dbReference type="InterPro" id="IPR002035">
    <property type="entry name" value="VWF_A"/>
</dbReference>
<feature type="region of interest" description="Disordered" evidence="1">
    <location>
        <begin position="24"/>
        <end position="62"/>
    </location>
</feature>
<organism evidence="4 5">
    <name type="scientific">Paludibaculum fermentans</name>
    <dbReference type="NCBI Taxonomy" id="1473598"/>
    <lineage>
        <taxon>Bacteria</taxon>
        <taxon>Pseudomonadati</taxon>
        <taxon>Acidobacteriota</taxon>
        <taxon>Terriglobia</taxon>
        <taxon>Bryobacterales</taxon>
        <taxon>Bryobacteraceae</taxon>
        <taxon>Paludibaculum</taxon>
    </lineage>
</organism>
<dbReference type="Proteomes" id="UP000593892">
    <property type="component" value="Chromosome"/>
</dbReference>
<evidence type="ECO:0000313" key="4">
    <source>
        <dbReference type="EMBL" id="QOY89158.1"/>
    </source>
</evidence>
<dbReference type="SMART" id="SM00327">
    <property type="entry name" value="VWA"/>
    <property type="match status" value="1"/>
</dbReference>
<feature type="domain" description="VWFA" evidence="3">
    <location>
        <begin position="114"/>
        <end position="297"/>
    </location>
</feature>
<name>A0A7S7NSZ2_PALFE</name>
<dbReference type="InterPro" id="IPR017802">
    <property type="entry name" value="VWFA-rel_acidobac-type"/>
</dbReference>